<evidence type="ECO:0000256" key="9">
    <source>
        <dbReference type="PIRNR" id="PIRNR016636"/>
    </source>
</evidence>
<dbReference type="RefSeq" id="WP_126143040.1">
    <property type="nucleotide sequence ID" value="NZ_RXHU01000062.1"/>
</dbReference>
<feature type="transmembrane region" description="Helical" evidence="10">
    <location>
        <begin position="141"/>
        <end position="159"/>
    </location>
</feature>
<dbReference type="Proteomes" id="UP000276128">
    <property type="component" value="Unassembled WGS sequence"/>
</dbReference>
<comment type="subcellular location">
    <subcellularLocation>
        <location evidence="1">Cell membrane</location>
        <topology evidence="1">Multi-pass membrane protein</topology>
    </subcellularLocation>
</comment>
<feature type="transmembrane region" description="Helical" evidence="10">
    <location>
        <begin position="6"/>
        <end position="22"/>
    </location>
</feature>
<reference evidence="11 12" key="1">
    <citation type="submission" date="2018-12" db="EMBL/GenBank/DDBJ databases">
        <title>Bacillus ochoae sp. nov., Paenibacillus whitsoniae sp. nov., Paenibacillus spiritus sp. nov. Isolated from the Mars Exploration Rover during spacecraft assembly.</title>
        <authorList>
            <person name="Seuylemezian A."/>
            <person name="Vaishampayan P."/>
        </authorList>
    </citation>
    <scope>NUCLEOTIDE SEQUENCE [LARGE SCALE GENOMIC DNA]</scope>
    <source>
        <strain evidence="11 12">MER 54</strain>
    </source>
</reference>
<comment type="similarity">
    <text evidence="2 9">Belongs to the membrane-bound acyltransferase family.</text>
</comment>
<keyword evidence="5 10" id="KW-0812">Transmembrane</keyword>
<dbReference type="AlphaFoldDB" id="A0A3S0BJG3"/>
<feature type="transmembrane region" description="Helical" evidence="10">
    <location>
        <begin position="75"/>
        <end position="96"/>
    </location>
</feature>
<feature type="transmembrane region" description="Helical" evidence="10">
    <location>
        <begin position="34"/>
        <end position="55"/>
    </location>
</feature>
<keyword evidence="4 9" id="KW-0808">Transferase</keyword>
<feature type="transmembrane region" description="Helical" evidence="10">
    <location>
        <begin position="211"/>
        <end position="230"/>
    </location>
</feature>
<dbReference type="InterPro" id="IPR051085">
    <property type="entry name" value="MB_O-acyltransferase"/>
</dbReference>
<dbReference type="GO" id="GO:0005886">
    <property type="term" value="C:plasma membrane"/>
    <property type="evidence" value="ECO:0007669"/>
    <property type="project" value="UniProtKB-SubCell"/>
</dbReference>
<dbReference type="PANTHER" id="PTHR13285">
    <property type="entry name" value="ACYLTRANSFERASE"/>
    <property type="match status" value="1"/>
</dbReference>
<accession>A0A3S0BJG3</accession>
<proteinExistence type="inferred from homology"/>
<evidence type="ECO:0000256" key="4">
    <source>
        <dbReference type="ARBA" id="ARBA00022679"/>
    </source>
</evidence>
<gene>
    <name evidence="11" type="ORF">EJQ19_20200</name>
</gene>
<feature type="transmembrane region" description="Helical" evidence="10">
    <location>
        <begin position="315"/>
        <end position="334"/>
    </location>
</feature>
<evidence type="ECO:0000256" key="7">
    <source>
        <dbReference type="ARBA" id="ARBA00023136"/>
    </source>
</evidence>
<feature type="transmembrane region" description="Helical" evidence="10">
    <location>
        <begin position="346"/>
        <end position="366"/>
    </location>
</feature>
<feature type="transmembrane region" description="Helical" evidence="10">
    <location>
        <begin position="292"/>
        <end position="309"/>
    </location>
</feature>
<evidence type="ECO:0000256" key="2">
    <source>
        <dbReference type="ARBA" id="ARBA00010323"/>
    </source>
</evidence>
<name>A0A3S0BJG3_9BACL</name>
<feature type="transmembrane region" description="Helical" evidence="10">
    <location>
        <begin position="180"/>
        <end position="199"/>
    </location>
</feature>
<keyword evidence="6 10" id="KW-1133">Transmembrane helix</keyword>
<evidence type="ECO:0000256" key="1">
    <source>
        <dbReference type="ARBA" id="ARBA00004651"/>
    </source>
</evidence>
<keyword evidence="12" id="KW-1185">Reference proteome</keyword>
<evidence type="ECO:0000256" key="3">
    <source>
        <dbReference type="ARBA" id="ARBA00022475"/>
    </source>
</evidence>
<dbReference type="PANTHER" id="PTHR13285:SF23">
    <property type="entry name" value="TEICHOIC ACID D-ALANYLTRANSFERASE"/>
    <property type="match status" value="1"/>
</dbReference>
<evidence type="ECO:0000256" key="10">
    <source>
        <dbReference type="SAM" id="Phobius"/>
    </source>
</evidence>
<dbReference type="GO" id="GO:0016746">
    <property type="term" value="F:acyltransferase activity"/>
    <property type="evidence" value="ECO:0007669"/>
    <property type="project" value="UniProtKB-KW"/>
</dbReference>
<evidence type="ECO:0000256" key="5">
    <source>
        <dbReference type="ARBA" id="ARBA00022692"/>
    </source>
</evidence>
<dbReference type="Pfam" id="PF03062">
    <property type="entry name" value="MBOAT"/>
    <property type="match status" value="1"/>
</dbReference>
<comment type="caution">
    <text evidence="11">The sequence shown here is derived from an EMBL/GenBank/DDBJ whole genome shotgun (WGS) entry which is preliminary data.</text>
</comment>
<keyword evidence="3 9" id="KW-1003">Cell membrane</keyword>
<organism evidence="11 12">
    <name type="scientific">Paenibacillus whitsoniae</name>
    <dbReference type="NCBI Taxonomy" id="2496558"/>
    <lineage>
        <taxon>Bacteria</taxon>
        <taxon>Bacillati</taxon>
        <taxon>Bacillota</taxon>
        <taxon>Bacilli</taxon>
        <taxon>Bacillales</taxon>
        <taxon>Paenibacillaceae</taxon>
        <taxon>Paenibacillus</taxon>
    </lineage>
</organism>
<sequence length="385" mass="45118">MFYMHMNAIIAMIGMVAVLMLTRRWANNKRILMLIFSLCFLLLFSQKLFVFYAVYTVINYLGFIYLCRTSVWRKTAFIFGIAANVVGVFLGVRFFVMGIFHNPMFDAVIYLGLIYNVLKVIDAYYFAYFFGKDGEVPALDYANYVLFIPTFTSGPILKFRDFMADTKKPYTVDAKLFEDSVKRVILGLFKKIVLVTWMTSVFDHVLKGELYTLQSVFLLIWFYAIIYFDFSGYSDMAIGFGRLMGYTMPENFKKPFLSPSMTQFWRNWHATLGDFFRDHIFMFFSRKAPSRGLASALSILIMVLIGLWHGFTWLYFFYGLYHGLILAIENWFKITTVQRKKVSKTYFYFRCFVTQALVTISVIIYSSNYETVLRIYRGLFHFTAG</sequence>
<evidence type="ECO:0000313" key="11">
    <source>
        <dbReference type="EMBL" id="RTE07968.1"/>
    </source>
</evidence>
<keyword evidence="7 9" id="KW-0472">Membrane</keyword>
<dbReference type="InterPro" id="IPR024194">
    <property type="entry name" value="Ac/AlaTfrase_AlgI/DltB"/>
</dbReference>
<keyword evidence="8 9" id="KW-0012">Acyltransferase</keyword>
<evidence type="ECO:0000256" key="8">
    <source>
        <dbReference type="ARBA" id="ARBA00023315"/>
    </source>
</evidence>
<dbReference type="EMBL" id="RXHU01000062">
    <property type="protein sequence ID" value="RTE07968.1"/>
    <property type="molecule type" value="Genomic_DNA"/>
</dbReference>
<dbReference type="InterPro" id="IPR004299">
    <property type="entry name" value="MBOAT_fam"/>
</dbReference>
<feature type="transmembrane region" description="Helical" evidence="10">
    <location>
        <begin position="108"/>
        <end position="129"/>
    </location>
</feature>
<dbReference type="OrthoDB" id="9805788at2"/>
<protein>
    <submittedName>
        <fullName evidence="11">MBOAT family protein</fullName>
    </submittedName>
</protein>
<evidence type="ECO:0000256" key="6">
    <source>
        <dbReference type="ARBA" id="ARBA00022989"/>
    </source>
</evidence>
<evidence type="ECO:0000313" key="12">
    <source>
        <dbReference type="Proteomes" id="UP000276128"/>
    </source>
</evidence>
<dbReference type="PIRSF" id="PIRSF016636">
    <property type="entry name" value="AlgI_DltB"/>
    <property type="match status" value="1"/>
</dbReference>